<keyword evidence="2" id="KW-1185">Reference proteome</keyword>
<sequence length="239" mass="27259">MIQNHISTYFFSILFLFLAGPVLSQATAVKETSIQDSLADREKFGLRVGADISKLLRTAFQDDYSGFEILGDYRVYKNYYAAAELGNESIGYTEDNISLTSRGSYVKLGIDYNAYENWTGMENLIFVGARYGFSTFSQDVEEYQIYTTNPFFEPDVRSETIEYSGLTANWVELIAGIKVEVINNLFLSFNVQLKRRLFQTTPDNFDNLAIPGFNRTYDDSNIGVGYGYTISYLIPFYKK</sequence>
<protein>
    <recommendedName>
        <fullName evidence="3">Outer membrane protein beta-barrel domain-containing protein</fullName>
    </recommendedName>
</protein>
<proteinExistence type="predicted"/>
<evidence type="ECO:0000313" key="2">
    <source>
        <dbReference type="Proteomes" id="UP000190235"/>
    </source>
</evidence>
<reference evidence="2" key="1">
    <citation type="submission" date="2016-11" db="EMBL/GenBank/DDBJ databases">
        <authorList>
            <person name="Varghese N."/>
            <person name="Submissions S."/>
        </authorList>
    </citation>
    <scope>NUCLEOTIDE SEQUENCE [LARGE SCALE GENOMIC DNA]</scope>
    <source>
        <strain evidence="2">ACAM 48</strain>
    </source>
</reference>
<name>A0A1M7JH00_9FLAO</name>
<dbReference type="AlphaFoldDB" id="A0A1M7JH00"/>
<dbReference type="RefSeq" id="WP_079734218.1">
    <property type="nucleotide sequence ID" value="NZ_LT670848.1"/>
</dbReference>
<accession>A0A1M7JH00</accession>
<evidence type="ECO:0008006" key="3">
    <source>
        <dbReference type="Google" id="ProtNLM"/>
    </source>
</evidence>
<dbReference type="EMBL" id="LT670848">
    <property type="protein sequence ID" value="SHM52360.1"/>
    <property type="molecule type" value="Genomic_DNA"/>
</dbReference>
<dbReference type="OrthoDB" id="1199048at2"/>
<dbReference type="Pfam" id="PF19515">
    <property type="entry name" value="DUF6048"/>
    <property type="match status" value="1"/>
</dbReference>
<dbReference type="STRING" id="143223.SAMN05878281_0966"/>
<gene>
    <name evidence="1" type="ORF">SAMN05878281_0966</name>
</gene>
<evidence type="ECO:0000313" key="1">
    <source>
        <dbReference type="EMBL" id="SHM52360.1"/>
    </source>
</evidence>
<dbReference type="InterPro" id="IPR046111">
    <property type="entry name" value="DUF6048"/>
</dbReference>
<organism evidence="1 2">
    <name type="scientific">Salegentibacter salegens</name>
    <dbReference type="NCBI Taxonomy" id="143223"/>
    <lineage>
        <taxon>Bacteria</taxon>
        <taxon>Pseudomonadati</taxon>
        <taxon>Bacteroidota</taxon>
        <taxon>Flavobacteriia</taxon>
        <taxon>Flavobacteriales</taxon>
        <taxon>Flavobacteriaceae</taxon>
        <taxon>Salegentibacter</taxon>
    </lineage>
</organism>
<dbReference type="Proteomes" id="UP000190235">
    <property type="component" value="Chromosome I"/>
</dbReference>